<proteinExistence type="predicted"/>
<sequence length="282" mass="29999">MNRRRIALTCVASTATLPALAGCSAVDSVVDYFGPRPEDALERLAVAAASDGLALQGVDDEAADMRSSQADALFAEIARLCGTDDQGNVPHSCEVDRPTQAPPATDSSQVLEEAASATTEAADEVSSESRPIVTQQAITLNAWLPGDAPDIPTLSQPQRESATDLLQWEYEQVFGLDFARAYSDPAAEGRIDKLLSLHHHRIDQLQEAISQNGEVPQPEPAYSSGGTTLPSDADSAAAFLDTMMEQDADKWHAAAVAAAQQESPNQEWLNWLISIAAESQAA</sequence>
<evidence type="ECO:0000313" key="4">
    <source>
        <dbReference type="EMBL" id="MDK4334930.1"/>
    </source>
</evidence>
<keyword evidence="2" id="KW-0732">Signal</keyword>
<accession>A0AAP4BXD9</accession>
<dbReference type="RefSeq" id="WP_284636213.1">
    <property type="nucleotide sequence ID" value="NZ_JASNVC010000002.1"/>
</dbReference>
<comment type="caution">
    <text evidence="4">The sequence shown here is derived from an EMBL/GenBank/DDBJ whole genome shotgun (WGS) entry which is preliminary data.</text>
</comment>
<dbReference type="Proteomes" id="UP001230317">
    <property type="component" value="Unassembled WGS sequence"/>
</dbReference>
<protein>
    <submittedName>
        <fullName evidence="4">DUF4439 domain-containing protein</fullName>
    </submittedName>
</protein>
<dbReference type="Pfam" id="PF14530">
    <property type="entry name" value="DUF4439"/>
    <property type="match status" value="1"/>
</dbReference>
<dbReference type="InterPro" id="IPR009078">
    <property type="entry name" value="Ferritin-like_SF"/>
</dbReference>
<evidence type="ECO:0000313" key="5">
    <source>
        <dbReference type="Proteomes" id="UP001230317"/>
    </source>
</evidence>
<evidence type="ECO:0000256" key="1">
    <source>
        <dbReference type="SAM" id="MobiDB-lite"/>
    </source>
</evidence>
<gene>
    <name evidence="4" type="ORF">QPX58_05805</name>
</gene>
<feature type="signal peptide" evidence="2">
    <location>
        <begin position="1"/>
        <end position="21"/>
    </location>
</feature>
<evidence type="ECO:0000256" key="2">
    <source>
        <dbReference type="SAM" id="SignalP"/>
    </source>
</evidence>
<organism evidence="4 5">
    <name type="scientific">Corynebacterium accolens</name>
    <dbReference type="NCBI Taxonomy" id="38284"/>
    <lineage>
        <taxon>Bacteria</taxon>
        <taxon>Bacillati</taxon>
        <taxon>Actinomycetota</taxon>
        <taxon>Actinomycetes</taxon>
        <taxon>Mycobacteriales</taxon>
        <taxon>Corynebacteriaceae</taxon>
        <taxon>Corynebacterium</taxon>
    </lineage>
</organism>
<dbReference type="PROSITE" id="PS51257">
    <property type="entry name" value="PROKAR_LIPOPROTEIN"/>
    <property type="match status" value="1"/>
</dbReference>
<dbReference type="Gene3D" id="1.20.1260.10">
    <property type="match status" value="1"/>
</dbReference>
<evidence type="ECO:0000259" key="3">
    <source>
        <dbReference type="Pfam" id="PF14530"/>
    </source>
</evidence>
<feature type="region of interest" description="Disordered" evidence="1">
    <location>
        <begin position="89"/>
        <end position="108"/>
    </location>
</feature>
<dbReference type="SUPFAM" id="SSF47240">
    <property type="entry name" value="Ferritin-like"/>
    <property type="match status" value="1"/>
</dbReference>
<dbReference type="EMBL" id="JASNVU010000006">
    <property type="protein sequence ID" value="MDK4334930.1"/>
    <property type="molecule type" value="Genomic_DNA"/>
</dbReference>
<reference evidence="4" key="1">
    <citation type="submission" date="2023-05" db="EMBL/GenBank/DDBJ databases">
        <title>Metabolic capabilities are highly conserved among human nasal-associated Corynebacterium species in pangenomic analyses.</title>
        <authorList>
            <person name="Tran T.H."/>
            <person name="Roberts A.Q."/>
            <person name="Escapa I.F."/>
            <person name="Gao W."/>
            <person name="Conlan S."/>
            <person name="Kong H."/>
            <person name="Segre J.A."/>
            <person name="Kelly M.S."/>
            <person name="Lemon K.P."/>
        </authorList>
    </citation>
    <scope>NUCLEOTIDE SEQUENCE</scope>
    <source>
        <strain evidence="4">KPL2618</strain>
    </source>
</reference>
<feature type="chain" id="PRO_5043015066" evidence="2">
    <location>
        <begin position="22"/>
        <end position="282"/>
    </location>
</feature>
<dbReference type="InterPro" id="IPR029447">
    <property type="entry name" value="DUF4439"/>
</dbReference>
<name>A0AAP4BXD9_9CORY</name>
<dbReference type="AlphaFoldDB" id="A0AAP4BXD9"/>
<feature type="domain" description="DUF4439" evidence="3">
    <location>
        <begin position="166"/>
        <end position="261"/>
    </location>
</feature>
<dbReference type="InterPro" id="IPR012347">
    <property type="entry name" value="Ferritin-like"/>
</dbReference>